<sequence>MKLERKSIDINVNLTFKDFKFSDEVLLRGTFKPTKELTKIQYEHFLDILTYHLISINERKIRFQFRLVMRPDIGEINFDGECILESPEQNKIEFLMQNTPQPLRNIVDTYILKNSYYHAESFAKKENFPFLPVKELLIKFGIK</sequence>
<organism evidence="1">
    <name type="scientific">marine sediment metagenome</name>
    <dbReference type="NCBI Taxonomy" id="412755"/>
    <lineage>
        <taxon>unclassified sequences</taxon>
        <taxon>metagenomes</taxon>
        <taxon>ecological metagenomes</taxon>
    </lineage>
</organism>
<dbReference type="AlphaFoldDB" id="A0A0F9L7E7"/>
<proteinExistence type="predicted"/>
<evidence type="ECO:0000313" key="1">
    <source>
        <dbReference type="EMBL" id="KKM83281.1"/>
    </source>
</evidence>
<protein>
    <submittedName>
        <fullName evidence="1">Uncharacterized protein</fullName>
    </submittedName>
</protein>
<dbReference type="EMBL" id="LAZR01007738">
    <property type="protein sequence ID" value="KKM83281.1"/>
    <property type="molecule type" value="Genomic_DNA"/>
</dbReference>
<reference evidence="1" key="1">
    <citation type="journal article" date="2015" name="Nature">
        <title>Complex archaea that bridge the gap between prokaryotes and eukaryotes.</title>
        <authorList>
            <person name="Spang A."/>
            <person name="Saw J.H."/>
            <person name="Jorgensen S.L."/>
            <person name="Zaremba-Niedzwiedzka K."/>
            <person name="Martijn J."/>
            <person name="Lind A.E."/>
            <person name="van Eijk R."/>
            <person name="Schleper C."/>
            <person name="Guy L."/>
            <person name="Ettema T.J."/>
        </authorList>
    </citation>
    <scope>NUCLEOTIDE SEQUENCE</scope>
</reference>
<accession>A0A0F9L7E7</accession>
<name>A0A0F9L7E7_9ZZZZ</name>
<gene>
    <name evidence="1" type="ORF">LCGC14_1311040</name>
</gene>
<comment type="caution">
    <text evidence="1">The sequence shown here is derived from an EMBL/GenBank/DDBJ whole genome shotgun (WGS) entry which is preliminary data.</text>
</comment>